<dbReference type="PANTHER" id="PTHR43085:SF1">
    <property type="entry name" value="PSEUDOURIDINE KINASE-RELATED"/>
    <property type="match status" value="1"/>
</dbReference>
<dbReference type="GO" id="GO:0016301">
    <property type="term" value="F:kinase activity"/>
    <property type="evidence" value="ECO:0007669"/>
    <property type="project" value="UniProtKB-KW"/>
</dbReference>
<name>A0A1H7QYL3_STRJI</name>
<dbReference type="AlphaFoldDB" id="A0A1H7QYL3"/>
<protein>
    <submittedName>
        <fullName evidence="8">Fructokinase</fullName>
    </submittedName>
</protein>
<evidence type="ECO:0000313" key="9">
    <source>
        <dbReference type="Proteomes" id="UP000183015"/>
    </source>
</evidence>
<keyword evidence="9" id="KW-1185">Reference proteome</keyword>
<dbReference type="EMBL" id="FOAZ01000009">
    <property type="protein sequence ID" value="SEL53023.1"/>
    <property type="molecule type" value="Genomic_DNA"/>
</dbReference>
<dbReference type="STRING" id="235985.SAMN05414137_109284"/>
<dbReference type="RefSeq" id="WP_042445628.1">
    <property type="nucleotide sequence ID" value="NZ_BBPN01000009.1"/>
</dbReference>
<evidence type="ECO:0000256" key="5">
    <source>
        <dbReference type="ARBA" id="ARBA00022840"/>
    </source>
</evidence>
<evidence type="ECO:0000256" key="2">
    <source>
        <dbReference type="ARBA" id="ARBA00022679"/>
    </source>
</evidence>
<proteinExistence type="inferred from homology"/>
<dbReference type="PANTHER" id="PTHR43085">
    <property type="entry name" value="HEXOKINASE FAMILY MEMBER"/>
    <property type="match status" value="1"/>
</dbReference>
<dbReference type="PROSITE" id="PS00583">
    <property type="entry name" value="PFKB_KINASES_1"/>
    <property type="match status" value="1"/>
</dbReference>
<evidence type="ECO:0000259" key="7">
    <source>
        <dbReference type="Pfam" id="PF00294"/>
    </source>
</evidence>
<evidence type="ECO:0000256" key="4">
    <source>
        <dbReference type="ARBA" id="ARBA00022777"/>
    </source>
</evidence>
<dbReference type="GO" id="GO:0005524">
    <property type="term" value="F:ATP binding"/>
    <property type="evidence" value="ECO:0007669"/>
    <property type="project" value="UniProtKB-KW"/>
</dbReference>
<dbReference type="SUPFAM" id="SSF53613">
    <property type="entry name" value="Ribokinase-like"/>
    <property type="match status" value="1"/>
</dbReference>
<dbReference type="InterPro" id="IPR002173">
    <property type="entry name" value="Carboh/pur_kinase_PfkB_CS"/>
</dbReference>
<evidence type="ECO:0000256" key="6">
    <source>
        <dbReference type="SAM" id="MobiDB-lite"/>
    </source>
</evidence>
<feature type="domain" description="Carbohydrate kinase PfkB" evidence="7">
    <location>
        <begin position="21"/>
        <end position="293"/>
    </location>
</feature>
<evidence type="ECO:0000256" key="3">
    <source>
        <dbReference type="ARBA" id="ARBA00022741"/>
    </source>
</evidence>
<dbReference type="eggNOG" id="COG0524">
    <property type="taxonomic scope" value="Bacteria"/>
</dbReference>
<sequence length="317" mass="32198">MSDFLVIGESVADIVRAPGRADVPHPGGSPANVAYGLARLGHDATLLTQLGDDAMGGLIRAHLESAGVRLTDDGQRGVRTPTAVVSLDGDGKASYAFDIAWTLRPVALAGPPPAHVHLGSIAAVAHPGADAALALVEELREHATVSYDPNVRPALMGERAEALRQVERCVAAADVVKASDEDLSWLYPDEPEASVAARWLAAGPSLVLATRGAAGAVAYTRTHTVAAPAGRATVVDTVGAGDSFMSATLHTLRALAPDRAGLAALDRAGLATVLHWATVAAALTVSRAGANPPTAAELAATPASVSRGPEGRMITGG</sequence>
<gene>
    <name evidence="8" type="ORF">SAMN05414137_109284</name>
</gene>
<dbReference type="Gene3D" id="3.40.1190.20">
    <property type="match status" value="1"/>
</dbReference>
<organism evidence="8 9">
    <name type="scientific">Streptacidiphilus jiangxiensis</name>
    <dbReference type="NCBI Taxonomy" id="235985"/>
    <lineage>
        <taxon>Bacteria</taxon>
        <taxon>Bacillati</taxon>
        <taxon>Actinomycetota</taxon>
        <taxon>Actinomycetes</taxon>
        <taxon>Kitasatosporales</taxon>
        <taxon>Streptomycetaceae</taxon>
        <taxon>Streptacidiphilus</taxon>
    </lineage>
</organism>
<dbReference type="InterPro" id="IPR011611">
    <property type="entry name" value="PfkB_dom"/>
</dbReference>
<keyword evidence="4 8" id="KW-0418">Kinase</keyword>
<dbReference type="CDD" id="cd01167">
    <property type="entry name" value="bac_FRK"/>
    <property type="match status" value="1"/>
</dbReference>
<dbReference type="InterPro" id="IPR029056">
    <property type="entry name" value="Ribokinase-like"/>
</dbReference>
<dbReference type="OrthoDB" id="9795789at2"/>
<feature type="region of interest" description="Disordered" evidence="6">
    <location>
        <begin position="296"/>
        <end position="317"/>
    </location>
</feature>
<keyword evidence="3" id="KW-0547">Nucleotide-binding</keyword>
<reference evidence="9" key="1">
    <citation type="submission" date="2016-10" db="EMBL/GenBank/DDBJ databases">
        <authorList>
            <person name="Varghese N."/>
        </authorList>
    </citation>
    <scope>NUCLEOTIDE SEQUENCE [LARGE SCALE GENOMIC DNA]</scope>
    <source>
        <strain evidence="9">DSM 45096 / BCRC 16803 / CGMCC 4.1857 / CIP 109030 / JCM 12277 / KCTC 19219 / NBRC 100920 / 33214</strain>
    </source>
</reference>
<comment type="similarity">
    <text evidence="1">Belongs to the carbohydrate kinase PfkB family.</text>
</comment>
<evidence type="ECO:0000313" key="8">
    <source>
        <dbReference type="EMBL" id="SEL53023.1"/>
    </source>
</evidence>
<evidence type="ECO:0000256" key="1">
    <source>
        <dbReference type="ARBA" id="ARBA00010688"/>
    </source>
</evidence>
<accession>A0A1H7QYL3</accession>
<dbReference type="Pfam" id="PF00294">
    <property type="entry name" value="PfkB"/>
    <property type="match status" value="1"/>
</dbReference>
<dbReference type="Proteomes" id="UP000183015">
    <property type="component" value="Unassembled WGS sequence"/>
</dbReference>
<keyword evidence="2" id="KW-0808">Transferase</keyword>
<keyword evidence="5" id="KW-0067">ATP-binding</keyword>
<dbReference type="InterPro" id="IPR050306">
    <property type="entry name" value="PfkB_Carbo_kinase"/>
</dbReference>